<feature type="chain" id="PRO_5046539241" description="Asl1-like glycosyl hydrolase catalytic domain-containing protein" evidence="1">
    <location>
        <begin position="21"/>
        <end position="326"/>
    </location>
</feature>
<organism evidence="3 4">
    <name type="scientific">Marasmiellus scandens</name>
    <dbReference type="NCBI Taxonomy" id="2682957"/>
    <lineage>
        <taxon>Eukaryota</taxon>
        <taxon>Fungi</taxon>
        <taxon>Dikarya</taxon>
        <taxon>Basidiomycota</taxon>
        <taxon>Agaricomycotina</taxon>
        <taxon>Agaricomycetes</taxon>
        <taxon>Agaricomycetidae</taxon>
        <taxon>Agaricales</taxon>
        <taxon>Marasmiineae</taxon>
        <taxon>Omphalotaceae</taxon>
        <taxon>Marasmiellus</taxon>
    </lineage>
</organism>
<evidence type="ECO:0000313" key="3">
    <source>
        <dbReference type="EMBL" id="KAK7469376.1"/>
    </source>
</evidence>
<dbReference type="PANTHER" id="PTHR34154:SF3">
    <property type="entry name" value="ALKALI-SENSITIVE LINKAGE PROTEIN 1"/>
    <property type="match status" value="1"/>
</dbReference>
<evidence type="ECO:0000256" key="1">
    <source>
        <dbReference type="SAM" id="SignalP"/>
    </source>
</evidence>
<evidence type="ECO:0000259" key="2">
    <source>
        <dbReference type="Pfam" id="PF11790"/>
    </source>
</evidence>
<feature type="domain" description="Asl1-like glycosyl hydrolase catalytic" evidence="2">
    <location>
        <begin position="35"/>
        <end position="255"/>
    </location>
</feature>
<reference evidence="3 4" key="1">
    <citation type="submission" date="2024-01" db="EMBL/GenBank/DDBJ databases">
        <title>A draft genome for the cacao thread blight pathogen Marasmiellus scandens.</title>
        <authorList>
            <person name="Baruah I.K."/>
            <person name="Leung J."/>
            <person name="Bukari Y."/>
            <person name="Amoako-Attah I."/>
            <person name="Meinhardt L.W."/>
            <person name="Bailey B.A."/>
            <person name="Cohen S.P."/>
        </authorList>
    </citation>
    <scope>NUCLEOTIDE SEQUENCE [LARGE SCALE GENOMIC DNA]</scope>
    <source>
        <strain evidence="3 4">GH-19</strain>
    </source>
</reference>
<name>A0ABR1K195_9AGAR</name>
<protein>
    <recommendedName>
        <fullName evidence="2">Asl1-like glycosyl hydrolase catalytic domain-containing protein</fullName>
    </recommendedName>
</protein>
<dbReference type="InterPro" id="IPR024655">
    <property type="entry name" value="Asl1_glyco_hydro_catalytic"/>
</dbReference>
<proteinExistence type="predicted"/>
<dbReference type="Pfam" id="PF11790">
    <property type="entry name" value="Glyco_hydro_cc"/>
    <property type="match status" value="1"/>
</dbReference>
<dbReference type="SUPFAM" id="SSF51445">
    <property type="entry name" value="(Trans)glycosidases"/>
    <property type="match status" value="1"/>
</dbReference>
<keyword evidence="1" id="KW-0732">Signal</keyword>
<dbReference type="Proteomes" id="UP001498398">
    <property type="component" value="Unassembled WGS sequence"/>
</dbReference>
<comment type="caution">
    <text evidence="3">The sequence shown here is derived from an EMBL/GenBank/DDBJ whole genome shotgun (WGS) entry which is preliminary data.</text>
</comment>
<feature type="signal peptide" evidence="1">
    <location>
        <begin position="1"/>
        <end position="20"/>
    </location>
</feature>
<dbReference type="InterPro" id="IPR017853">
    <property type="entry name" value="GH"/>
</dbReference>
<sequence length="326" mass="35348">MVLLVPLSFFLSLLFTSASCAKNPKRGVSFPSTNNQADMMNLNQTKSEIFWQYDWGISPAPFLADSGIEYVPMQWGAGGIENLSTALASQNAKHLLAFNEPDFDEQSNIDPNFAAQLWMQYIEPLKSTGIKLGGPAVSSGATGIPWLQTFFSACSNCSIDFLPVHWYGEGVEGFYDYLFSTHSTFGNITLWVTEYADTSLNATDVETFLNQTTAFMDTLDFVERYAWFGFFRPENGSAYNFLEADGGLNSLGRSYIGANTVERSGPATNSAAGVPIGGPTVSLSTITVDPGHAPTFLPSGASSLKTSILSLTSLSILSALWLMMVL</sequence>
<accession>A0ABR1K195</accession>
<dbReference type="PANTHER" id="PTHR34154">
    <property type="entry name" value="ALKALI-SENSITIVE LINKAGE PROTEIN 1"/>
    <property type="match status" value="1"/>
</dbReference>
<dbReference type="Gene3D" id="3.20.20.80">
    <property type="entry name" value="Glycosidases"/>
    <property type="match status" value="1"/>
</dbReference>
<keyword evidence="4" id="KW-1185">Reference proteome</keyword>
<dbReference type="EMBL" id="JBANRG010000003">
    <property type="protein sequence ID" value="KAK7469376.1"/>
    <property type="molecule type" value="Genomic_DNA"/>
</dbReference>
<dbReference type="InterPro" id="IPR053183">
    <property type="entry name" value="ASL1"/>
</dbReference>
<evidence type="ECO:0000313" key="4">
    <source>
        <dbReference type="Proteomes" id="UP001498398"/>
    </source>
</evidence>
<gene>
    <name evidence="3" type="ORF">VKT23_003851</name>
</gene>